<keyword evidence="5" id="KW-1185">Reference proteome</keyword>
<evidence type="ECO:0000313" key="4">
    <source>
        <dbReference type="EMBL" id="TDG50889.1"/>
    </source>
</evidence>
<dbReference type="PROSITE" id="PS50835">
    <property type="entry name" value="IG_LIKE"/>
    <property type="match status" value="1"/>
</dbReference>
<accession>A0A484BPZ7</accession>
<sequence>MVSGTVRKNQLLLLLAVLLIARSALAYPSNADSDDMMLNDDYDYDTDEQSAPSPQTKPTGVVKSSVTGYRNRTLTTRGILGEDVVLKCDENITKENVILWYQDSKIITSGSSVVLPNFSLNPRNYDLTILKASPQNAGTYYCQILPQNIFVATKVVLGDHSLDVITPESSKSGQSSAHRLALLWLLSVGLALGLQLKH</sequence>
<feature type="domain" description="Ig-like" evidence="3">
    <location>
        <begin position="58"/>
        <end position="144"/>
    </location>
</feature>
<dbReference type="InterPro" id="IPR003599">
    <property type="entry name" value="Ig_sub"/>
</dbReference>
<feature type="signal peptide" evidence="2">
    <location>
        <begin position="1"/>
        <end position="26"/>
    </location>
</feature>
<dbReference type="Pfam" id="PF13927">
    <property type="entry name" value="Ig_3"/>
    <property type="match status" value="1"/>
</dbReference>
<evidence type="ECO:0000256" key="2">
    <source>
        <dbReference type="SAM" id="SignalP"/>
    </source>
</evidence>
<dbReference type="AlphaFoldDB" id="A0A484BPZ7"/>
<dbReference type="InterPro" id="IPR013783">
    <property type="entry name" value="Ig-like_fold"/>
</dbReference>
<dbReference type="OMA" id="QSILWFF"/>
<organism evidence="4 5">
    <name type="scientific">Drosophila navojoa</name>
    <name type="common">Fruit fly</name>
    <dbReference type="NCBI Taxonomy" id="7232"/>
    <lineage>
        <taxon>Eukaryota</taxon>
        <taxon>Metazoa</taxon>
        <taxon>Ecdysozoa</taxon>
        <taxon>Arthropoda</taxon>
        <taxon>Hexapoda</taxon>
        <taxon>Insecta</taxon>
        <taxon>Pterygota</taxon>
        <taxon>Neoptera</taxon>
        <taxon>Endopterygota</taxon>
        <taxon>Diptera</taxon>
        <taxon>Brachycera</taxon>
        <taxon>Muscomorpha</taxon>
        <taxon>Ephydroidea</taxon>
        <taxon>Drosophilidae</taxon>
        <taxon>Drosophila</taxon>
    </lineage>
</organism>
<feature type="compositionally biased region" description="Acidic residues" evidence="1">
    <location>
        <begin position="36"/>
        <end position="48"/>
    </location>
</feature>
<dbReference type="Proteomes" id="UP000295192">
    <property type="component" value="Unassembled WGS sequence"/>
</dbReference>
<dbReference type="OrthoDB" id="8019355at2759"/>
<feature type="region of interest" description="Disordered" evidence="1">
    <location>
        <begin position="36"/>
        <end position="64"/>
    </location>
</feature>
<comment type="caution">
    <text evidence="4">The sequence shown here is derived from an EMBL/GenBank/DDBJ whole genome shotgun (WGS) entry which is preliminary data.</text>
</comment>
<name>A0A484BPZ7_DRONA</name>
<evidence type="ECO:0000313" key="5">
    <source>
        <dbReference type="Proteomes" id="UP000295192"/>
    </source>
</evidence>
<keyword evidence="2" id="KW-0732">Signal</keyword>
<proteinExistence type="predicted"/>
<dbReference type="SUPFAM" id="SSF48726">
    <property type="entry name" value="Immunoglobulin"/>
    <property type="match status" value="1"/>
</dbReference>
<feature type="chain" id="PRO_5019718233" description="Ig-like domain-containing protein" evidence="2">
    <location>
        <begin position="27"/>
        <end position="198"/>
    </location>
</feature>
<dbReference type="Gene3D" id="2.60.40.10">
    <property type="entry name" value="Immunoglobulins"/>
    <property type="match status" value="1"/>
</dbReference>
<dbReference type="KEGG" id="dnv:108654569"/>
<dbReference type="EMBL" id="LSRL02000012">
    <property type="protein sequence ID" value="TDG50889.1"/>
    <property type="molecule type" value="Genomic_DNA"/>
</dbReference>
<dbReference type="InterPro" id="IPR036179">
    <property type="entry name" value="Ig-like_dom_sf"/>
</dbReference>
<feature type="compositionally biased region" description="Polar residues" evidence="1">
    <location>
        <begin position="49"/>
        <end position="64"/>
    </location>
</feature>
<protein>
    <recommendedName>
        <fullName evidence="3">Ig-like domain-containing protein</fullName>
    </recommendedName>
</protein>
<evidence type="ECO:0000259" key="3">
    <source>
        <dbReference type="PROSITE" id="PS50835"/>
    </source>
</evidence>
<dbReference type="STRING" id="7232.A0A484BPZ7"/>
<reference evidence="4 5" key="1">
    <citation type="journal article" date="2019" name="J. Hered.">
        <title>An Improved Genome Assembly for Drosophila navojoa, the Basal Species in the mojavensis Cluster.</title>
        <authorList>
            <person name="Vanderlinde T."/>
            <person name="Dupim E.G."/>
            <person name="Nazario-Yepiz N.O."/>
            <person name="Carvalho A.B."/>
        </authorList>
    </citation>
    <scope>NUCLEOTIDE SEQUENCE [LARGE SCALE GENOMIC DNA]</scope>
    <source>
        <strain evidence="4">Navoj_Jal97</strain>
        <tissue evidence="4">Whole organism</tissue>
    </source>
</reference>
<dbReference type="InterPro" id="IPR007110">
    <property type="entry name" value="Ig-like_dom"/>
</dbReference>
<gene>
    <name evidence="4" type="ORF">AWZ03_002544</name>
</gene>
<evidence type="ECO:0000256" key="1">
    <source>
        <dbReference type="SAM" id="MobiDB-lite"/>
    </source>
</evidence>
<dbReference type="SMART" id="SM00409">
    <property type="entry name" value="IG"/>
    <property type="match status" value="1"/>
</dbReference>